<evidence type="ECO:0008006" key="7">
    <source>
        <dbReference type="Google" id="ProtNLM"/>
    </source>
</evidence>
<name>A0A1X7U4N4_AMPQE</name>
<dbReference type="EnsemblMetazoa" id="Aqu2.1.22421_001">
    <property type="protein sequence ID" value="Aqu2.1.22421_001"/>
    <property type="gene ID" value="Aqu2.1.22421"/>
</dbReference>
<comment type="similarity">
    <text evidence="1">Belongs to the indoleamine 2,3-dioxygenase family.</text>
</comment>
<dbReference type="KEGG" id="aqu:109584790"/>
<dbReference type="InterPro" id="IPR037217">
    <property type="entry name" value="Trp/Indoleamine_2_3_dOase-like"/>
</dbReference>
<proteinExistence type="inferred from homology"/>
<evidence type="ECO:0000256" key="3">
    <source>
        <dbReference type="ARBA" id="ARBA00023004"/>
    </source>
</evidence>
<keyword evidence="6" id="KW-1185">Reference proteome</keyword>
<dbReference type="PANTHER" id="PTHR28657:SF5">
    <property type="entry name" value="INDOLEAMINE 2,3-DIOXYGENASE"/>
    <property type="match status" value="1"/>
</dbReference>
<dbReference type="InterPro" id="IPR000898">
    <property type="entry name" value="Indolamine_dOase"/>
</dbReference>
<dbReference type="EnsemblMetazoa" id="XM_020000654.1">
    <property type="protein sequence ID" value="XP_019856213.1"/>
    <property type="gene ID" value="LOC109584790"/>
</dbReference>
<dbReference type="Gene3D" id="1.20.58.480">
    <property type="match status" value="1"/>
</dbReference>
<evidence type="ECO:0000256" key="1">
    <source>
        <dbReference type="ARBA" id="ARBA00007119"/>
    </source>
</evidence>
<dbReference type="OMA" id="HRELIYW"/>
<evidence type="ECO:0000256" key="4">
    <source>
        <dbReference type="PIRSR" id="PIRSR600898-1"/>
    </source>
</evidence>
<dbReference type="SUPFAM" id="SSF140959">
    <property type="entry name" value="Indolic compounds 2,3-dioxygenase-like"/>
    <property type="match status" value="1"/>
</dbReference>
<keyword evidence="2 4" id="KW-0479">Metal-binding</keyword>
<dbReference type="GO" id="GO:0016702">
    <property type="term" value="F:oxidoreductase activity, acting on single donors with incorporation of molecular oxygen, incorporation of two atoms of oxygen"/>
    <property type="evidence" value="ECO:0007669"/>
    <property type="project" value="UniProtKB-ARBA"/>
</dbReference>
<sequence>MKYDGSDSPDTLKKYTGASGIQSSVIPLFTSFLGIKLQSESTPYLHKMRWHMPREHRQLLLEMDTTDLREYTMAHSSNKDLIAAYNHCIEGLVKFRQQHINLVTSYVIIPLRSQSSSSEPGSTIFPGSDIIGFLKKPRDETIAHKIKE</sequence>
<accession>A0A1X7U4N4</accession>
<evidence type="ECO:0000256" key="2">
    <source>
        <dbReference type="ARBA" id="ARBA00022723"/>
    </source>
</evidence>
<organism evidence="5">
    <name type="scientific">Amphimedon queenslandica</name>
    <name type="common">Sponge</name>
    <dbReference type="NCBI Taxonomy" id="400682"/>
    <lineage>
        <taxon>Eukaryota</taxon>
        <taxon>Metazoa</taxon>
        <taxon>Porifera</taxon>
        <taxon>Demospongiae</taxon>
        <taxon>Heteroscleromorpha</taxon>
        <taxon>Haplosclerida</taxon>
        <taxon>Niphatidae</taxon>
        <taxon>Amphimedon</taxon>
    </lineage>
</organism>
<dbReference type="AlphaFoldDB" id="A0A1X7U4N4"/>
<dbReference type="PANTHER" id="PTHR28657">
    <property type="entry name" value="INDOLEAMINE 2,3-DIOXYGENASE"/>
    <property type="match status" value="1"/>
</dbReference>
<keyword evidence="3 4" id="KW-0408">Iron</keyword>
<dbReference type="GO" id="GO:0019441">
    <property type="term" value="P:L-tryptophan catabolic process to kynurenine"/>
    <property type="evidence" value="ECO:0007669"/>
    <property type="project" value="InterPro"/>
</dbReference>
<feature type="binding site" description="proximal binding residue" evidence="4">
    <location>
        <position position="99"/>
    </location>
    <ligand>
        <name>heme b</name>
        <dbReference type="ChEBI" id="CHEBI:60344"/>
    </ligand>
    <ligandPart>
        <name>Fe</name>
        <dbReference type="ChEBI" id="CHEBI:18248"/>
    </ligandPart>
</feature>
<dbReference type="Proteomes" id="UP000007879">
    <property type="component" value="Unassembled WGS sequence"/>
</dbReference>
<dbReference type="Pfam" id="PF01231">
    <property type="entry name" value="IDO"/>
    <property type="match status" value="1"/>
</dbReference>
<keyword evidence="4" id="KW-0349">Heme</keyword>
<protein>
    <recommendedName>
        <fullName evidence="7">Indoleamine 2,3-dioxygenase</fullName>
    </recommendedName>
</protein>
<dbReference type="OrthoDB" id="10262710at2759"/>
<dbReference type="GO" id="GO:0046872">
    <property type="term" value="F:metal ion binding"/>
    <property type="evidence" value="ECO:0007669"/>
    <property type="project" value="UniProtKB-KW"/>
</dbReference>
<dbReference type="InParanoid" id="A0A1X7U4N4"/>
<reference evidence="6" key="1">
    <citation type="journal article" date="2010" name="Nature">
        <title>The Amphimedon queenslandica genome and the evolution of animal complexity.</title>
        <authorList>
            <person name="Srivastava M."/>
            <person name="Simakov O."/>
            <person name="Chapman J."/>
            <person name="Fahey B."/>
            <person name="Gauthier M.E."/>
            <person name="Mitros T."/>
            <person name="Richards G.S."/>
            <person name="Conaco C."/>
            <person name="Dacre M."/>
            <person name="Hellsten U."/>
            <person name="Larroux C."/>
            <person name="Putnam N.H."/>
            <person name="Stanke M."/>
            <person name="Adamska M."/>
            <person name="Darling A."/>
            <person name="Degnan S.M."/>
            <person name="Oakley T.H."/>
            <person name="Plachetzki D.C."/>
            <person name="Zhai Y."/>
            <person name="Adamski M."/>
            <person name="Calcino A."/>
            <person name="Cummins S.F."/>
            <person name="Goodstein D.M."/>
            <person name="Harris C."/>
            <person name="Jackson D.J."/>
            <person name="Leys S.P."/>
            <person name="Shu S."/>
            <person name="Woodcroft B.J."/>
            <person name="Vervoort M."/>
            <person name="Kosik K.S."/>
            <person name="Manning G."/>
            <person name="Degnan B.M."/>
            <person name="Rokhsar D.S."/>
        </authorList>
    </citation>
    <scope>NUCLEOTIDE SEQUENCE [LARGE SCALE GENOMIC DNA]</scope>
</reference>
<evidence type="ECO:0000313" key="6">
    <source>
        <dbReference type="Proteomes" id="UP000007879"/>
    </source>
</evidence>
<reference evidence="5" key="2">
    <citation type="submission" date="2017-05" db="UniProtKB">
        <authorList>
            <consortium name="EnsemblMetazoa"/>
        </authorList>
    </citation>
    <scope>IDENTIFICATION</scope>
</reference>
<dbReference type="GO" id="GO:0020037">
    <property type="term" value="F:heme binding"/>
    <property type="evidence" value="ECO:0007669"/>
    <property type="project" value="InterPro"/>
</dbReference>
<dbReference type="STRING" id="400682.A0A1X7U4N4"/>
<evidence type="ECO:0000313" key="5">
    <source>
        <dbReference type="EnsemblMetazoa" id="Aqu2.1.22421_001"/>
    </source>
</evidence>
<gene>
    <name evidence="5" type="primary">109584790</name>
</gene>